<feature type="compositionally biased region" description="Basic residues" evidence="1">
    <location>
        <begin position="485"/>
        <end position="498"/>
    </location>
</feature>
<dbReference type="InterPro" id="IPR001932">
    <property type="entry name" value="PPM-type_phosphatase-like_dom"/>
</dbReference>
<name>A0AAV2L240_KNICA</name>
<dbReference type="AlphaFoldDB" id="A0AAV2L240"/>
<proteinExistence type="predicted"/>
<feature type="compositionally biased region" description="Basic and acidic residues" evidence="1">
    <location>
        <begin position="186"/>
        <end position="240"/>
    </location>
</feature>
<feature type="compositionally biased region" description="Basic and acidic residues" evidence="1">
    <location>
        <begin position="279"/>
        <end position="310"/>
    </location>
</feature>
<evidence type="ECO:0000313" key="4">
    <source>
        <dbReference type="Proteomes" id="UP001497482"/>
    </source>
</evidence>
<dbReference type="InterPro" id="IPR036457">
    <property type="entry name" value="PPM-type-like_dom_sf"/>
</dbReference>
<gene>
    <name evidence="3" type="ORF">KC01_LOCUS23381</name>
</gene>
<feature type="region of interest" description="Disordered" evidence="1">
    <location>
        <begin position="483"/>
        <end position="513"/>
    </location>
</feature>
<dbReference type="PANTHER" id="PTHR13832">
    <property type="entry name" value="PROTEIN PHOSPHATASE 2C"/>
    <property type="match status" value="1"/>
</dbReference>
<keyword evidence="4" id="KW-1185">Reference proteome</keyword>
<feature type="compositionally biased region" description="Basic residues" evidence="1">
    <location>
        <begin position="241"/>
        <end position="267"/>
    </location>
</feature>
<evidence type="ECO:0000256" key="1">
    <source>
        <dbReference type="SAM" id="MobiDB-lite"/>
    </source>
</evidence>
<feature type="domain" description="PPM-type phosphatase" evidence="2">
    <location>
        <begin position="476"/>
        <end position="975"/>
    </location>
</feature>
<feature type="region of interest" description="Disordered" evidence="1">
    <location>
        <begin position="83"/>
        <end position="267"/>
    </location>
</feature>
<protein>
    <recommendedName>
        <fullName evidence="2">PPM-type phosphatase domain-containing protein</fullName>
    </recommendedName>
</protein>
<dbReference type="SUPFAM" id="SSF81606">
    <property type="entry name" value="PP2C-like"/>
    <property type="match status" value="2"/>
</dbReference>
<dbReference type="Gene3D" id="3.60.40.10">
    <property type="entry name" value="PPM-type phosphatase domain"/>
    <property type="match status" value="2"/>
</dbReference>
<accession>A0AAV2L240</accession>
<evidence type="ECO:0000259" key="2">
    <source>
        <dbReference type="PROSITE" id="PS51746"/>
    </source>
</evidence>
<dbReference type="GO" id="GO:0005739">
    <property type="term" value="C:mitochondrion"/>
    <property type="evidence" value="ECO:0007669"/>
    <property type="project" value="TreeGrafter"/>
</dbReference>
<dbReference type="PROSITE" id="PS51746">
    <property type="entry name" value="PPM_2"/>
    <property type="match status" value="1"/>
</dbReference>
<dbReference type="PANTHER" id="PTHR13832:SF838">
    <property type="entry name" value="PROTEIN PHOSPHATASE 1H"/>
    <property type="match status" value="1"/>
</dbReference>
<dbReference type="EMBL" id="OZ035842">
    <property type="protein sequence ID" value="CAL1594412.1"/>
    <property type="molecule type" value="Genomic_DNA"/>
</dbReference>
<dbReference type="InterPro" id="IPR015655">
    <property type="entry name" value="PP2C"/>
</dbReference>
<dbReference type="SUPFAM" id="SSF141571">
    <property type="entry name" value="Pentapeptide repeat-like"/>
    <property type="match status" value="1"/>
</dbReference>
<dbReference type="CDD" id="cd00143">
    <property type="entry name" value="PP2Cc"/>
    <property type="match status" value="1"/>
</dbReference>
<feature type="compositionally biased region" description="Gly residues" evidence="1">
    <location>
        <begin position="144"/>
        <end position="155"/>
    </location>
</feature>
<reference evidence="3 4" key="1">
    <citation type="submission" date="2024-04" db="EMBL/GenBank/DDBJ databases">
        <authorList>
            <person name="Waldvogel A.-M."/>
            <person name="Schoenle A."/>
        </authorList>
    </citation>
    <scope>NUCLEOTIDE SEQUENCE [LARGE SCALE GENOMIC DNA]</scope>
</reference>
<feature type="compositionally biased region" description="Acidic residues" evidence="1">
    <location>
        <begin position="324"/>
        <end position="362"/>
    </location>
</feature>
<feature type="compositionally biased region" description="Basic and acidic residues" evidence="1">
    <location>
        <begin position="83"/>
        <end position="140"/>
    </location>
</feature>
<dbReference type="SMART" id="SM00332">
    <property type="entry name" value="PP2Cc"/>
    <property type="match status" value="1"/>
</dbReference>
<feature type="compositionally biased region" description="Polar residues" evidence="1">
    <location>
        <begin position="418"/>
        <end position="460"/>
    </location>
</feature>
<dbReference type="Gene3D" id="2.160.20.80">
    <property type="entry name" value="E3 ubiquitin-protein ligase SopA"/>
    <property type="match status" value="1"/>
</dbReference>
<evidence type="ECO:0000313" key="3">
    <source>
        <dbReference type="EMBL" id="CAL1594412.1"/>
    </source>
</evidence>
<feature type="compositionally biased region" description="Low complexity" evidence="1">
    <location>
        <begin position="374"/>
        <end position="385"/>
    </location>
</feature>
<feature type="region of interest" description="Disordered" evidence="1">
    <location>
        <begin position="279"/>
        <end position="460"/>
    </location>
</feature>
<dbReference type="Pfam" id="PF00481">
    <property type="entry name" value="PP2C"/>
    <property type="match status" value="2"/>
</dbReference>
<organism evidence="3 4">
    <name type="scientific">Knipowitschia caucasica</name>
    <name type="common">Caucasian dwarf goby</name>
    <name type="synonym">Pomatoschistus caucasicus</name>
    <dbReference type="NCBI Taxonomy" id="637954"/>
    <lineage>
        <taxon>Eukaryota</taxon>
        <taxon>Metazoa</taxon>
        <taxon>Chordata</taxon>
        <taxon>Craniata</taxon>
        <taxon>Vertebrata</taxon>
        <taxon>Euteleostomi</taxon>
        <taxon>Actinopterygii</taxon>
        <taxon>Neopterygii</taxon>
        <taxon>Teleostei</taxon>
        <taxon>Neoteleostei</taxon>
        <taxon>Acanthomorphata</taxon>
        <taxon>Gobiaria</taxon>
        <taxon>Gobiiformes</taxon>
        <taxon>Gobioidei</taxon>
        <taxon>Gobiidae</taxon>
        <taxon>Gobiinae</taxon>
        <taxon>Knipowitschia</taxon>
    </lineage>
</organism>
<sequence length="982" mass="108205">MLTRVKSAVVNLMGGVLSGGANGDHPSGASDLPLRFPYRRPEFLGLSADEVECSADHGARPILILKETERLPWSTGYAEVRESRVRESRVRESRVRESRVRESRVRESRVRGTRVREARVRESRVRESRVRESRVRESRSEGGQSEGGQSEGGQSEGDQSEGDQSEGEQSEGEQSEGEQSQGEQSQESRVRETRGGGTRVRESRVRESRVRGTRVRESRVRESRVRDSRVRDSRVRESRVRGTRVRGTRVRGTRVRGTRVRGTRVRGTRVREARVREARVREARVREARVREARVREARVREARVREARVSEGGQSEGGQSEGDQSEGDQSEGDQSEGDQSEGEQSEGEQSEGEQSEGEQSEGEQIQLSNGPTVQQSSSPPVLQSNGPTVQRSNGPTVLQSSRPPVLRSSGPPVQGSKGPTVQQSNRPRVQPSNRPRVQPSKGPTVQPSKGPTVQGSNRPTVQQVINAGKSALNEDQASCEVLRVKRRSRSPTQRRRSSLPNGDLSPNDHTEASPDDLPFHYWALFDGHAGAGAAVMASHLLHHHIALHLQEVMDVLLSPSTPPTCLEEEPVSHGPQQKGLNRAVSLRGAAGAPGTPHAATARFFSEKKVSHQSLVIGAIENAFKDMDFQIEREKSVYNVSGGCTALVVVYLQGNLYVGNAGDSRAIIIRSGEVVPVSSEFTPESERQRLQFLAYMQPHLLGNEFTHLEFPRRVQRKEVGKRMLYRDFTMSGWAYKTIDDNDLKFPLIYGEGKKARVLATIGVTRGLGDHHLKVHDSNIFIKPFLSCCPEARQGSACRDPPAGIRLQGSACRDPPAGIRLQGSAAGIHLQGSACRIHLRAFSTVGGTARVLATIGVTRGLGDHHLKVHDSNIFIKPFLSCCPEVQVYPLSRTEHGADDVLVLGTDGLWDVLSNQEVAEAVSSFLGNCDPEDQHRYTMAAQDLVMRARGVLKDRGWRISDDRLGSGDDISVYIIPLMYGNQQD</sequence>
<feature type="compositionally biased region" description="Acidic residues" evidence="1">
    <location>
        <begin position="158"/>
        <end position="176"/>
    </location>
</feature>
<dbReference type="Gene3D" id="2.160.10.20">
    <property type="entry name" value="Insect antifreeze protein"/>
    <property type="match status" value="1"/>
</dbReference>
<dbReference type="GO" id="GO:0004741">
    <property type="term" value="F:[pyruvate dehydrogenase (acetyl-transferring)]-phosphatase activity"/>
    <property type="evidence" value="ECO:0007669"/>
    <property type="project" value="TreeGrafter"/>
</dbReference>
<dbReference type="Proteomes" id="UP001497482">
    <property type="component" value="Chromosome 20"/>
</dbReference>
<feature type="compositionally biased region" description="Polar residues" evidence="1">
    <location>
        <begin position="386"/>
        <end position="403"/>
    </location>
</feature>